<comment type="caution">
    <text evidence="17">Lacks conserved residue(s) required for the propagation of feature annotation.</text>
</comment>
<dbReference type="Pfam" id="PF08516">
    <property type="entry name" value="ADAM_CR"/>
    <property type="match status" value="2"/>
</dbReference>
<dbReference type="SMART" id="SM00608">
    <property type="entry name" value="ACR"/>
    <property type="match status" value="2"/>
</dbReference>
<dbReference type="MEROPS" id="M12.331"/>
<feature type="binding site" evidence="17">
    <location>
        <position position="324"/>
    </location>
    <ligand>
        <name>Zn(2+)</name>
        <dbReference type="ChEBI" id="CHEBI:29105"/>
        <note>catalytic</note>
    </ligand>
</feature>
<dbReference type="PANTHER" id="PTHR11905:SF32">
    <property type="entry name" value="DISINTEGRIN AND METALLOPROTEINASE DOMAIN-CONTAINING PROTEIN 28"/>
    <property type="match status" value="1"/>
</dbReference>
<keyword evidence="11" id="KW-0482">Metalloprotease</keyword>
<feature type="domain" description="Peptidase M12B" evidence="20">
    <location>
        <begin position="725"/>
        <end position="942"/>
    </location>
</feature>
<evidence type="ECO:0000313" key="22">
    <source>
        <dbReference type="Proteomes" id="UP000018936"/>
    </source>
</evidence>
<evidence type="ECO:0000256" key="18">
    <source>
        <dbReference type="SAM" id="SignalP"/>
    </source>
</evidence>
<feature type="active site" evidence="17">
    <location>
        <position position="862"/>
    </location>
</feature>
<dbReference type="Pfam" id="PF00200">
    <property type="entry name" value="Disintegrin"/>
    <property type="match status" value="1"/>
</dbReference>
<dbReference type="SMART" id="SM00050">
    <property type="entry name" value="DISIN"/>
    <property type="match status" value="2"/>
</dbReference>
<keyword evidence="14" id="KW-0325">Glycoprotein</keyword>
<comment type="cofactor">
    <cofactor evidence="1">
        <name>Zn(2+)</name>
        <dbReference type="ChEBI" id="CHEBI:29105"/>
    </cofactor>
</comment>
<feature type="domain" description="Disintegrin" evidence="19">
    <location>
        <begin position="383"/>
        <end position="469"/>
    </location>
</feature>
<feature type="binding site" evidence="17">
    <location>
        <position position="314"/>
    </location>
    <ligand>
        <name>Zn(2+)</name>
        <dbReference type="ChEBI" id="CHEBI:29105"/>
        <note>catalytic</note>
    </ligand>
</feature>
<evidence type="ECO:0000256" key="15">
    <source>
        <dbReference type="ARBA" id="ARBA00023240"/>
    </source>
</evidence>
<keyword evidence="12" id="KW-0865">Zymogen</keyword>
<dbReference type="PROSITE" id="PS00427">
    <property type="entry name" value="DISINTEGRIN_1"/>
    <property type="match status" value="2"/>
</dbReference>
<evidence type="ECO:0000256" key="8">
    <source>
        <dbReference type="ARBA" id="ARBA00022723"/>
    </source>
</evidence>
<feature type="disulfide bond" evidence="16">
    <location>
        <begin position="930"/>
        <end position="950"/>
    </location>
</feature>
<dbReference type="SUPFAM" id="SSF57552">
    <property type="entry name" value="Blood coagulation inhibitor (disintegrin)"/>
    <property type="match status" value="2"/>
</dbReference>
<dbReference type="Gene3D" id="3.40.390.10">
    <property type="entry name" value="Collagenase (Catalytic Domain)"/>
    <property type="match status" value="2"/>
</dbReference>
<dbReference type="PANTHER" id="PTHR11905">
    <property type="entry name" value="ADAM A DISINTEGRIN AND METALLOPROTEASE DOMAIN"/>
    <property type="match status" value="1"/>
</dbReference>
<dbReference type="InterPro" id="IPR001762">
    <property type="entry name" value="Disintegrin_dom"/>
</dbReference>
<keyword evidence="8 17" id="KW-0479">Metal-binding</keyword>
<evidence type="ECO:0000256" key="17">
    <source>
        <dbReference type="PROSITE-ProRule" id="PRU00276"/>
    </source>
</evidence>
<evidence type="ECO:0000256" key="10">
    <source>
        <dbReference type="ARBA" id="ARBA00022833"/>
    </source>
</evidence>
<evidence type="ECO:0000256" key="9">
    <source>
        <dbReference type="ARBA" id="ARBA00022801"/>
    </source>
</evidence>
<comment type="similarity">
    <text evidence="3">Belongs to the venom metalloproteinase (M12B) family. P-III subfamily. P-IIIa sub-subfamily.</text>
</comment>
<dbReference type="PROSITE" id="PS50215">
    <property type="entry name" value="ADAM_MEPRO"/>
    <property type="match status" value="2"/>
</dbReference>
<keyword evidence="7" id="KW-0645">Protease</keyword>
<keyword evidence="10 17" id="KW-0862">Zinc</keyword>
<evidence type="ECO:0000259" key="19">
    <source>
        <dbReference type="PROSITE" id="PS50214"/>
    </source>
</evidence>
<keyword evidence="22" id="KW-1185">Reference proteome</keyword>
<feature type="disulfide bond" evidence="17">
    <location>
        <begin position="331"/>
        <end position="336"/>
    </location>
</feature>
<dbReference type="InterPro" id="IPR024079">
    <property type="entry name" value="MetalloPept_cat_dom_sf"/>
</dbReference>
<evidence type="ECO:0000256" key="3">
    <source>
        <dbReference type="ARBA" id="ARBA00005401"/>
    </source>
</evidence>
<proteinExistence type="inferred from homology"/>
<dbReference type="EMBL" id="AZIM01003442">
    <property type="protein sequence ID" value="ETE62121.1"/>
    <property type="molecule type" value="Genomic_DNA"/>
</dbReference>
<evidence type="ECO:0000256" key="16">
    <source>
        <dbReference type="PROSITE-ProRule" id="PRU00068"/>
    </source>
</evidence>
<evidence type="ECO:0000256" key="11">
    <source>
        <dbReference type="ARBA" id="ARBA00023049"/>
    </source>
</evidence>
<gene>
    <name evidence="21" type="ORF">L345_12124</name>
</gene>
<dbReference type="SMR" id="V8NJI5"/>
<keyword evidence="9" id="KW-0378">Hydrolase</keyword>
<dbReference type="GO" id="GO:0006508">
    <property type="term" value="P:proteolysis"/>
    <property type="evidence" value="ECO:0007669"/>
    <property type="project" value="UniProtKB-KW"/>
</dbReference>
<dbReference type="GO" id="GO:0005576">
    <property type="term" value="C:extracellular region"/>
    <property type="evidence" value="ECO:0007669"/>
    <property type="project" value="UniProtKB-SubCell"/>
</dbReference>
<feature type="disulfide bond" evidence="16">
    <location>
        <begin position="441"/>
        <end position="461"/>
    </location>
</feature>
<dbReference type="Pfam" id="PF01562">
    <property type="entry name" value="Pep_M12B_propep"/>
    <property type="match status" value="2"/>
</dbReference>
<dbReference type="Proteomes" id="UP000018936">
    <property type="component" value="Unassembled WGS sequence"/>
</dbReference>
<feature type="signal peptide" evidence="18">
    <location>
        <begin position="1"/>
        <end position="20"/>
    </location>
</feature>
<keyword evidence="5" id="KW-0964">Secreted</keyword>
<evidence type="ECO:0000256" key="14">
    <source>
        <dbReference type="ARBA" id="ARBA00023180"/>
    </source>
</evidence>
<evidence type="ECO:0000256" key="4">
    <source>
        <dbReference type="ARBA" id="ARBA00011245"/>
    </source>
</evidence>
<keyword evidence="18" id="KW-0732">Signal</keyword>
<comment type="caution">
    <text evidence="21">The sequence shown here is derived from an EMBL/GenBank/DDBJ whole genome shotgun (WGS) entry which is preliminary data.</text>
</comment>
<dbReference type="FunFam" id="4.10.70.10:FF:000001">
    <property type="entry name" value="Disintegrin and metalloproteinase domain-containing protein 22"/>
    <property type="match status" value="2"/>
</dbReference>
<evidence type="ECO:0000256" key="5">
    <source>
        <dbReference type="ARBA" id="ARBA00022525"/>
    </source>
</evidence>
<accession>V8NJI5</accession>
<feature type="domain" description="Peptidase M12B" evidence="20">
    <location>
        <begin position="186"/>
        <end position="375"/>
    </location>
</feature>
<dbReference type="PRINTS" id="PR00289">
    <property type="entry name" value="DISINTEGRIN"/>
</dbReference>
<evidence type="ECO:0000256" key="7">
    <source>
        <dbReference type="ARBA" id="ARBA00022670"/>
    </source>
</evidence>
<dbReference type="InterPro" id="IPR001590">
    <property type="entry name" value="Peptidase_M12B"/>
</dbReference>
<keyword evidence="13 17" id="KW-1015">Disulfide bond</keyword>
<evidence type="ECO:0000256" key="6">
    <source>
        <dbReference type="ARBA" id="ARBA00022656"/>
    </source>
</evidence>
<dbReference type="FunFam" id="3.40.390.10:FF:000002">
    <property type="entry name" value="Disintegrin and metalloproteinase domain-containing protein 22"/>
    <property type="match status" value="2"/>
</dbReference>
<evidence type="ECO:0000259" key="20">
    <source>
        <dbReference type="PROSITE" id="PS50215"/>
    </source>
</evidence>
<dbReference type="CDD" id="cd04269">
    <property type="entry name" value="ZnMc_adamalysin_II_like"/>
    <property type="match status" value="2"/>
</dbReference>
<dbReference type="SUPFAM" id="SSF55486">
    <property type="entry name" value="Metalloproteases ('zincins'), catalytic domain"/>
    <property type="match status" value="2"/>
</dbReference>
<name>V8NJI5_OPHHA</name>
<dbReference type="Gene3D" id="4.10.70.10">
    <property type="entry name" value="Disintegrin domain"/>
    <property type="match status" value="2"/>
</dbReference>
<evidence type="ECO:0000256" key="12">
    <source>
        <dbReference type="ARBA" id="ARBA00023145"/>
    </source>
</evidence>
<evidence type="ECO:0000256" key="1">
    <source>
        <dbReference type="ARBA" id="ARBA00001947"/>
    </source>
</evidence>
<dbReference type="GO" id="GO:0008270">
    <property type="term" value="F:zinc ion binding"/>
    <property type="evidence" value="ECO:0007669"/>
    <property type="project" value="UniProtKB-ARBA"/>
</dbReference>
<dbReference type="Pfam" id="PF01421">
    <property type="entry name" value="Reprolysin"/>
    <property type="match status" value="2"/>
</dbReference>
<dbReference type="InterPro" id="IPR018358">
    <property type="entry name" value="Disintegrin_CS"/>
</dbReference>
<feature type="binding site" evidence="17">
    <location>
        <position position="318"/>
    </location>
    <ligand>
        <name>Zn(2+)</name>
        <dbReference type="ChEBI" id="CHEBI:29105"/>
        <note>catalytic</note>
    </ligand>
</feature>
<dbReference type="GO" id="GO:0005886">
    <property type="term" value="C:plasma membrane"/>
    <property type="evidence" value="ECO:0007669"/>
    <property type="project" value="TreeGrafter"/>
</dbReference>
<keyword evidence="15" id="KW-1199">Hemostasis impairing toxin</keyword>
<reference evidence="21 22" key="1">
    <citation type="journal article" date="2013" name="Proc. Natl. Acad. Sci. U.S.A.">
        <title>The king cobra genome reveals dynamic gene evolution and adaptation in the snake venom system.</title>
        <authorList>
            <person name="Vonk F.J."/>
            <person name="Casewell N.R."/>
            <person name="Henkel C.V."/>
            <person name="Heimberg A.M."/>
            <person name="Jansen H.J."/>
            <person name="McCleary R.J."/>
            <person name="Kerkkamp H.M."/>
            <person name="Vos R.A."/>
            <person name="Guerreiro I."/>
            <person name="Calvete J.J."/>
            <person name="Wuster W."/>
            <person name="Woods A.E."/>
            <person name="Logan J.M."/>
            <person name="Harrison R.A."/>
            <person name="Castoe T.A."/>
            <person name="de Koning A.P."/>
            <person name="Pollock D.D."/>
            <person name="Yandell M."/>
            <person name="Calderon D."/>
            <person name="Renjifo C."/>
            <person name="Currier R.B."/>
            <person name="Salgado D."/>
            <person name="Pla D."/>
            <person name="Sanz L."/>
            <person name="Hyder A.S."/>
            <person name="Ribeiro J.M."/>
            <person name="Arntzen J.W."/>
            <person name="van den Thillart G.E."/>
            <person name="Boetzer M."/>
            <person name="Pirovano W."/>
            <person name="Dirks R.P."/>
            <person name="Spaink H.P."/>
            <person name="Duboule D."/>
            <person name="McGlinn E."/>
            <person name="Kini R.M."/>
            <person name="Richardson M.K."/>
        </authorList>
    </citation>
    <scope>NUCLEOTIDE SEQUENCE</scope>
    <source>
        <tissue evidence="21">Blood</tissue>
    </source>
</reference>
<keyword evidence="6" id="KW-0800">Toxin</keyword>
<dbReference type="InterPro" id="IPR002870">
    <property type="entry name" value="Peptidase_M12B_N"/>
</dbReference>
<dbReference type="InterPro" id="IPR006586">
    <property type="entry name" value="ADAM_Cys-rich"/>
</dbReference>
<dbReference type="GO" id="GO:0004222">
    <property type="term" value="F:metalloendopeptidase activity"/>
    <property type="evidence" value="ECO:0007669"/>
    <property type="project" value="InterPro"/>
</dbReference>
<evidence type="ECO:0000256" key="2">
    <source>
        <dbReference type="ARBA" id="ARBA00004613"/>
    </source>
</evidence>
<evidence type="ECO:0000313" key="21">
    <source>
        <dbReference type="EMBL" id="ETE62121.1"/>
    </source>
</evidence>
<feature type="domain" description="Disintegrin" evidence="19">
    <location>
        <begin position="872"/>
        <end position="958"/>
    </location>
</feature>
<feature type="chain" id="PRO_5004770835" evidence="18">
    <location>
        <begin position="21"/>
        <end position="1022"/>
    </location>
</feature>
<dbReference type="AlphaFoldDB" id="V8NJI5"/>
<dbReference type="OrthoDB" id="5951731at2759"/>
<organism evidence="21 22">
    <name type="scientific">Ophiophagus hannah</name>
    <name type="common">King cobra</name>
    <name type="synonym">Naja hannah</name>
    <dbReference type="NCBI Taxonomy" id="8665"/>
    <lineage>
        <taxon>Eukaryota</taxon>
        <taxon>Metazoa</taxon>
        <taxon>Chordata</taxon>
        <taxon>Craniata</taxon>
        <taxon>Vertebrata</taxon>
        <taxon>Euteleostomi</taxon>
        <taxon>Lepidosauria</taxon>
        <taxon>Squamata</taxon>
        <taxon>Bifurcata</taxon>
        <taxon>Unidentata</taxon>
        <taxon>Episquamata</taxon>
        <taxon>Toxicofera</taxon>
        <taxon>Serpentes</taxon>
        <taxon>Colubroidea</taxon>
        <taxon>Elapidae</taxon>
        <taxon>Elapinae</taxon>
        <taxon>Ophiophagus</taxon>
    </lineage>
</organism>
<comment type="subunit">
    <text evidence="4">Monomer.</text>
</comment>
<dbReference type="PROSITE" id="PS50214">
    <property type="entry name" value="DISINTEGRIN_2"/>
    <property type="match status" value="2"/>
</dbReference>
<sequence>MIQVLLVTICLVVFPYQGSSIILESGKVNDYEVVYPQKIPVLPKSKIQRREQKMYEDTMKYEFKVNGEPVVLHLERNKELFSKDYTETHYSPDGREITTSPPVEDHCYYHGYIQSDIDSTAILNACNGLKHHGEAYHIEPLKFSDSEAHAVYKYENIEKEDETPKICGVKHSTWESDEPIEKISQVSITSEEFRKYSRNVTAIRMRVFDMVNYITVVYKALNIRVALIGFEIWSLKDKFVINASTKNNLLHFSIWRSTVLRKRNDNAQLLTGVDLNGYTLGSAYLKAMCDVLQSVGIVQDYSKSPYLVGAAMAHEIGHNLGMEHDTKTCSCMRGNCIMSPEEEGSDFPMEFSSCSLYDFQNYMLTETPQCLINKPSNTSIIKNAVCGNYVEEEGEECDCGSPEQCENNCCEAATCKLKPGAKCAKGACCKKCQFKKAGAECRAARNECDLPEFCIGQSAECPMDRFHKNGHSCQNNQGYCFRGYCPTLAKQCITLWGSDAKVAPDECFQNNTNGNEYDYCKKTNNVIIPCKPTKRFPVPKPNPASKMTQALLVTICLVVFPYQGRLQRHEEKTKYEDTMKYEFKLNGEPVVLNLEKNKRLFSKDYTETHYSPDGREITTSPPVQDHCYYHGHIQNDADSSAVIRACDGLNGYFKNNSETYIIEPLKLSDSEAHAVFKYESLEKEDETPKTCGAIHNSGESDEPIEKISNIFVTPEKGEEYLEAEKYIELYIVVDNLVYRKFSCNITDVRMRIFEILNYVNLYYKVFNIHVVLIGFEVWSDEDKILINGSSEPTVRSFAAWRHSDLLKRKRNDNAQLLTGIRFDAGVLGIAFIGGMCNNFTSVGVIQDNSIQAVLTAAVMTHELGHNLDIVPTAICGNRFVEEGEECDCGPPEICKNECCEAAICKLKPEAECASGACCDECQFRRAGELCRAAKDDCDLDELCTGQSAECPMNHFHMDGYPCQNNQGYCFRGTCPTLTKQCIALWGPDAEVAPDGCFMNNQKGNDYGYCKKENGTNIPCEPE</sequence>
<protein>
    <submittedName>
        <fullName evidence="21">Uncharacterized protein</fullName>
    </submittedName>
</protein>
<dbReference type="TopDownProteomics" id="V8NJI5"/>
<feature type="active site" evidence="17">
    <location>
        <position position="315"/>
    </location>
</feature>
<dbReference type="InterPro" id="IPR034027">
    <property type="entry name" value="Reprolysin_adamalysin"/>
</dbReference>
<dbReference type="InterPro" id="IPR036436">
    <property type="entry name" value="Disintegrin_dom_sf"/>
</dbReference>
<dbReference type="GO" id="GO:0090729">
    <property type="term" value="F:toxin activity"/>
    <property type="evidence" value="ECO:0007669"/>
    <property type="project" value="UniProtKB-KW"/>
</dbReference>
<evidence type="ECO:0000256" key="13">
    <source>
        <dbReference type="ARBA" id="ARBA00023157"/>
    </source>
</evidence>
<comment type="subcellular location">
    <subcellularLocation>
        <location evidence="2">Secreted</location>
    </subcellularLocation>
</comment>